<dbReference type="Proteomes" id="UP000298484">
    <property type="component" value="Unassembled WGS sequence"/>
</dbReference>
<organism evidence="1 2">
    <name type="scientific">Lentibacillus salicampi</name>
    <dbReference type="NCBI Taxonomy" id="175306"/>
    <lineage>
        <taxon>Bacteria</taxon>
        <taxon>Bacillati</taxon>
        <taxon>Bacillota</taxon>
        <taxon>Bacilli</taxon>
        <taxon>Bacillales</taxon>
        <taxon>Bacillaceae</taxon>
        <taxon>Lentibacillus</taxon>
    </lineage>
</organism>
<protein>
    <submittedName>
        <fullName evidence="1">Uncharacterized protein</fullName>
    </submittedName>
</protein>
<evidence type="ECO:0000313" key="1">
    <source>
        <dbReference type="EMBL" id="TFJ91740.1"/>
    </source>
</evidence>
<gene>
    <name evidence="1" type="ORF">E4U82_15935</name>
</gene>
<dbReference type="AlphaFoldDB" id="A0A4Y9AA23"/>
<dbReference type="OrthoDB" id="2161905at2"/>
<accession>A0A4Y9AA23</accession>
<proteinExistence type="predicted"/>
<dbReference type="EMBL" id="SRHY01000040">
    <property type="protein sequence ID" value="TFJ91740.1"/>
    <property type="molecule type" value="Genomic_DNA"/>
</dbReference>
<name>A0A4Y9AA23_9BACI</name>
<reference evidence="1 2" key="1">
    <citation type="submission" date="2019-03" db="EMBL/GenBank/DDBJ databases">
        <title>Genome sequence of Lentibacillus salicampi ATCC BAA-719.</title>
        <authorList>
            <person name="Maclea K.S."/>
            <person name="Simoes Junior M."/>
        </authorList>
    </citation>
    <scope>NUCLEOTIDE SEQUENCE [LARGE SCALE GENOMIC DNA]</scope>
    <source>
        <strain evidence="1 2">ATCC BAA-719</strain>
    </source>
</reference>
<comment type="caution">
    <text evidence="1">The sequence shown here is derived from an EMBL/GenBank/DDBJ whole genome shotgun (WGS) entry which is preliminary data.</text>
</comment>
<evidence type="ECO:0000313" key="2">
    <source>
        <dbReference type="Proteomes" id="UP000298484"/>
    </source>
</evidence>
<sequence length="181" mass="19849">MLSCPPLRIKPPKLPSAPILNSGEAEISSQSETSNGEIGSLSTYINLTSLVESNRQEVEDYYWDLYYANLTTGNALNIALSGTAFWWKGEVEAGGPWDYKSVSGFAPYNKTWSAQTYTGTQTMTSEYIGNYNYGYTGEFLFPEQILLWGGEYAGGHLGTPEDAGDRNAIKAGFSDGETYAR</sequence>
<keyword evidence="2" id="KW-1185">Reference proteome</keyword>